<dbReference type="HOGENOM" id="CLU_679797_0_0_1"/>
<dbReference type="InterPro" id="IPR032675">
    <property type="entry name" value="LRR_dom_sf"/>
</dbReference>
<dbReference type="EMBL" id="KN831770">
    <property type="protein sequence ID" value="KIM46676.1"/>
    <property type="molecule type" value="Genomic_DNA"/>
</dbReference>
<dbReference type="OrthoDB" id="3139399at2759"/>
<name>A0A0C3CS32_HEBCY</name>
<dbReference type="AlphaFoldDB" id="A0A0C3CS32"/>
<accession>A0A0C3CS32</accession>
<sequence length="500" mass="57689">MDGIPSEIVAKIFVLCLPETNYIRPHPSTAPILLTHVCSSWRAFAFDLPNLWTSIHLTDAWKGDALPVLFDEVSSVNQRLLHQAELWNRHSRGRLSSISLNLAYQHYTQSFISFWHPLVHRVVIENLQTVRHLFIRFNFDYHGLPFYLPDLEIRNLESLHFVVAENELDHLFPCPTIFSQAPSLRRVILDVPRTGKSRDMQLPWPQLTHLVLIFETSLSFFYSILQGCLSLERLSINIYNSSNAPVSTALIKITKLRDLSFTLLHVENPSFIDTVAFPVLENFQFFSSNRISPPQFSWDPLTPSHWQMLHQLRNLHTLVLGFHEMSGDTLLEVLRLIPHLVELAVDADLGTYRSFLQGLTYESNPEGDHQNIVKNLETFRLYMELTGDGRLQPRISDDFSVILDALLVMVLSRSHSISSPRGEIEENHTAFSEESTAPAHLRNVLLRVDKEELQESLDEFHTRCQTYPQLSPPNMLFEIICKVDEFNWLVEKVDTWETST</sequence>
<proteinExistence type="predicted"/>
<dbReference type="Gene3D" id="3.80.10.10">
    <property type="entry name" value="Ribonuclease Inhibitor"/>
    <property type="match status" value="1"/>
</dbReference>
<reference evidence="1 2" key="1">
    <citation type="submission" date="2014-04" db="EMBL/GenBank/DDBJ databases">
        <authorList>
            <consortium name="DOE Joint Genome Institute"/>
            <person name="Kuo A."/>
            <person name="Gay G."/>
            <person name="Dore J."/>
            <person name="Kohler A."/>
            <person name="Nagy L.G."/>
            <person name="Floudas D."/>
            <person name="Copeland A."/>
            <person name="Barry K.W."/>
            <person name="Cichocki N."/>
            <person name="Veneault-Fourrey C."/>
            <person name="LaButti K."/>
            <person name="Lindquist E.A."/>
            <person name="Lipzen A."/>
            <person name="Lundell T."/>
            <person name="Morin E."/>
            <person name="Murat C."/>
            <person name="Sun H."/>
            <person name="Tunlid A."/>
            <person name="Henrissat B."/>
            <person name="Grigoriev I.V."/>
            <person name="Hibbett D.S."/>
            <person name="Martin F."/>
            <person name="Nordberg H.P."/>
            <person name="Cantor M.N."/>
            <person name="Hua S.X."/>
        </authorList>
    </citation>
    <scope>NUCLEOTIDE SEQUENCE [LARGE SCALE GENOMIC DNA]</scope>
    <source>
        <strain evidence="2">h7</strain>
    </source>
</reference>
<protein>
    <submittedName>
        <fullName evidence="1">Uncharacterized protein</fullName>
    </submittedName>
</protein>
<evidence type="ECO:0000313" key="2">
    <source>
        <dbReference type="Proteomes" id="UP000053424"/>
    </source>
</evidence>
<evidence type="ECO:0000313" key="1">
    <source>
        <dbReference type="EMBL" id="KIM46676.1"/>
    </source>
</evidence>
<dbReference type="STRING" id="686832.A0A0C3CS32"/>
<organism evidence="1 2">
    <name type="scientific">Hebeloma cylindrosporum</name>
    <dbReference type="NCBI Taxonomy" id="76867"/>
    <lineage>
        <taxon>Eukaryota</taxon>
        <taxon>Fungi</taxon>
        <taxon>Dikarya</taxon>
        <taxon>Basidiomycota</taxon>
        <taxon>Agaricomycotina</taxon>
        <taxon>Agaricomycetes</taxon>
        <taxon>Agaricomycetidae</taxon>
        <taxon>Agaricales</taxon>
        <taxon>Agaricineae</taxon>
        <taxon>Hymenogastraceae</taxon>
        <taxon>Hebeloma</taxon>
    </lineage>
</organism>
<dbReference type="SUPFAM" id="SSF52047">
    <property type="entry name" value="RNI-like"/>
    <property type="match status" value="1"/>
</dbReference>
<keyword evidence="2" id="KW-1185">Reference proteome</keyword>
<reference evidence="2" key="2">
    <citation type="submission" date="2015-01" db="EMBL/GenBank/DDBJ databases">
        <title>Evolutionary Origins and Diversification of the Mycorrhizal Mutualists.</title>
        <authorList>
            <consortium name="DOE Joint Genome Institute"/>
            <consortium name="Mycorrhizal Genomics Consortium"/>
            <person name="Kohler A."/>
            <person name="Kuo A."/>
            <person name="Nagy L.G."/>
            <person name="Floudas D."/>
            <person name="Copeland A."/>
            <person name="Barry K.W."/>
            <person name="Cichocki N."/>
            <person name="Veneault-Fourrey C."/>
            <person name="LaButti K."/>
            <person name="Lindquist E.A."/>
            <person name="Lipzen A."/>
            <person name="Lundell T."/>
            <person name="Morin E."/>
            <person name="Murat C."/>
            <person name="Riley R."/>
            <person name="Ohm R."/>
            <person name="Sun H."/>
            <person name="Tunlid A."/>
            <person name="Henrissat B."/>
            <person name="Grigoriev I.V."/>
            <person name="Hibbett D.S."/>
            <person name="Martin F."/>
        </authorList>
    </citation>
    <scope>NUCLEOTIDE SEQUENCE [LARGE SCALE GENOMIC DNA]</scope>
    <source>
        <strain evidence="2">h7</strain>
    </source>
</reference>
<dbReference type="Proteomes" id="UP000053424">
    <property type="component" value="Unassembled WGS sequence"/>
</dbReference>
<gene>
    <name evidence="1" type="ORF">M413DRAFT_23051</name>
</gene>